<dbReference type="Pfam" id="PF00132">
    <property type="entry name" value="Hexapep"/>
    <property type="match status" value="1"/>
</dbReference>
<evidence type="ECO:0000256" key="1">
    <source>
        <dbReference type="ARBA" id="ARBA00007274"/>
    </source>
</evidence>
<dbReference type="PROSITE" id="PS00101">
    <property type="entry name" value="HEXAPEP_TRANSFERASES"/>
    <property type="match status" value="1"/>
</dbReference>
<name>A0A3E5GPB6_9FIRM</name>
<dbReference type="InterPro" id="IPR018357">
    <property type="entry name" value="Hexapep_transf_CS"/>
</dbReference>
<keyword evidence="7" id="KW-1185">Reference proteome</keyword>
<evidence type="ECO:0000256" key="5">
    <source>
        <dbReference type="ARBA" id="ARBA00023315"/>
    </source>
</evidence>
<protein>
    <recommendedName>
        <fullName evidence="2">Serine acetyltransferase</fullName>
    </recommendedName>
</protein>
<comment type="caution">
    <text evidence="6">The sequence shown here is derived from an EMBL/GenBank/DDBJ whole genome shotgun (WGS) entry which is preliminary data.</text>
</comment>
<dbReference type="InterPro" id="IPR001451">
    <property type="entry name" value="Hexapep"/>
</dbReference>
<keyword evidence="3 6" id="KW-0808">Transferase</keyword>
<keyword evidence="5" id="KW-0012">Acyltransferase</keyword>
<comment type="similarity">
    <text evidence="1">Belongs to the transferase hexapeptide repeat family.</text>
</comment>
<dbReference type="EMBL" id="QSVQ01000023">
    <property type="protein sequence ID" value="RGO47189.1"/>
    <property type="molecule type" value="Genomic_DNA"/>
</dbReference>
<dbReference type="AlphaFoldDB" id="A0A3E5GPB6"/>
<evidence type="ECO:0000256" key="2">
    <source>
        <dbReference type="ARBA" id="ARBA00018522"/>
    </source>
</evidence>
<dbReference type="InterPro" id="IPR011004">
    <property type="entry name" value="Trimer_LpxA-like_sf"/>
</dbReference>
<gene>
    <name evidence="6" type="ORF">DXB12_14840</name>
</gene>
<dbReference type="PANTHER" id="PTHR42811">
    <property type="entry name" value="SERINE ACETYLTRANSFERASE"/>
    <property type="match status" value="1"/>
</dbReference>
<dbReference type="InterPro" id="IPR045304">
    <property type="entry name" value="LbH_SAT"/>
</dbReference>
<accession>A0A3E5GPB6</accession>
<dbReference type="InterPro" id="IPR005881">
    <property type="entry name" value="Ser_O-AcTrfase"/>
</dbReference>
<proteinExistence type="inferred from homology"/>
<dbReference type="GO" id="GO:0006535">
    <property type="term" value="P:cysteine biosynthetic process from serine"/>
    <property type="evidence" value="ECO:0007669"/>
    <property type="project" value="InterPro"/>
</dbReference>
<dbReference type="GO" id="GO:0005737">
    <property type="term" value="C:cytoplasm"/>
    <property type="evidence" value="ECO:0007669"/>
    <property type="project" value="InterPro"/>
</dbReference>
<dbReference type="PIRSF" id="PIRSF000441">
    <property type="entry name" value="CysE"/>
    <property type="match status" value="1"/>
</dbReference>
<dbReference type="SUPFAM" id="SSF51161">
    <property type="entry name" value="Trimeric LpxA-like enzymes"/>
    <property type="match status" value="1"/>
</dbReference>
<organism evidence="6 7">
    <name type="scientific">Dorea formicigenerans</name>
    <dbReference type="NCBI Taxonomy" id="39486"/>
    <lineage>
        <taxon>Bacteria</taxon>
        <taxon>Bacillati</taxon>
        <taxon>Bacillota</taxon>
        <taxon>Clostridia</taxon>
        <taxon>Lachnospirales</taxon>
        <taxon>Lachnospiraceae</taxon>
        <taxon>Dorea</taxon>
    </lineage>
</organism>
<evidence type="ECO:0000256" key="3">
    <source>
        <dbReference type="ARBA" id="ARBA00022679"/>
    </source>
</evidence>
<keyword evidence="4" id="KW-0677">Repeat</keyword>
<dbReference type="Proteomes" id="UP000261055">
    <property type="component" value="Unassembled WGS sequence"/>
</dbReference>
<sequence>MIDYVGGGKKGFLYILYRVLFRKYKSKNHIELSRECEIGKGLYIGHPYGITINPAAKIGCNCNIHKGVTIGQENRGKRKGTPVIGNDVWIGINSTIVGNITIGDDVLIAANTFVNCDIPNHSIVFGSPCIIKTKPGCNVTEGYINRKCIV</sequence>
<reference evidence="6 7" key="1">
    <citation type="submission" date="2018-08" db="EMBL/GenBank/DDBJ databases">
        <title>A genome reference for cultivated species of the human gut microbiota.</title>
        <authorList>
            <person name="Zou Y."/>
            <person name="Xue W."/>
            <person name="Luo G."/>
        </authorList>
    </citation>
    <scope>NUCLEOTIDE SEQUENCE [LARGE SCALE GENOMIC DNA]</scope>
    <source>
        <strain evidence="6 7">OM02-12</strain>
    </source>
</reference>
<dbReference type="GO" id="GO:0009001">
    <property type="term" value="F:serine O-acetyltransferase activity"/>
    <property type="evidence" value="ECO:0007669"/>
    <property type="project" value="InterPro"/>
</dbReference>
<evidence type="ECO:0000313" key="6">
    <source>
        <dbReference type="EMBL" id="RGO47189.1"/>
    </source>
</evidence>
<dbReference type="Gene3D" id="2.160.10.10">
    <property type="entry name" value="Hexapeptide repeat proteins"/>
    <property type="match status" value="1"/>
</dbReference>
<dbReference type="CDD" id="cd03354">
    <property type="entry name" value="LbH_SAT"/>
    <property type="match status" value="1"/>
</dbReference>
<evidence type="ECO:0000313" key="7">
    <source>
        <dbReference type="Proteomes" id="UP000261055"/>
    </source>
</evidence>
<evidence type="ECO:0000256" key="4">
    <source>
        <dbReference type="ARBA" id="ARBA00022737"/>
    </source>
</evidence>